<dbReference type="Pfam" id="PF01326">
    <property type="entry name" value="PPDK_N"/>
    <property type="match status" value="1"/>
</dbReference>
<dbReference type="InterPro" id="IPR008279">
    <property type="entry name" value="PEP-util_enz_mobile_dom"/>
</dbReference>
<dbReference type="NCBIfam" id="NF004879">
    <property type="entry name" value="PRK06241.1-4"/>
    <property type="match status" value="1"/>
</dbReference>
<dbReference type="InterPro" id="IPR002192">
    <property type="entry name" value="PPDK_AMP/ATP-bd"/>
</dbReference>
<dbReference type="SUPFAM" id="SSF56059">
    <property type="entry name" value="Glutathione synthetase ATP-binding domain-like"/>
    <property type="match status" value="1"/>
</dbReference>
<accession>A0ABW5FLK1</accession>
<dbReference type="Gene3D" id="3.30.470.20">
    <property type="entry name" value="ATP-grasp fold, B domain"/>
    <property type="match status" value="1"/>
</dbReference>
<dbReference type="PANTHER" id="PTHR43615">
    <property type="entry name" value="PHOSPHOENOLPYRUVATE SYNTHASE-RELATED"/>
    <property type="match status" value="1"/>
</dbReference>
<dbReference type="InterPro" id="IPR036637">
    <property type="entry name" value="Phosphohistidine_dom_sf"/>
</dbReference>
<name>A0ABW5FLK1_9PSEU</name>
<evidence type="ECO:0000313" key="4">
    <source>
        <dbReference type="Proteomes" id="UP001597417"/>
    </source>
</evidence>
<feature type="domain" description="PEP-utilising enzyme mobile" evidence="1">
    <location>
        <begin position="789"/>
        <end position="859"/>
    </location>
</feature>
<evidence type="ECO:0000259" key="2">
    <source>
        <dbReference type="Pfam" id="PF01326"/>
    </source>
</evidence>
<reference evidence="4" key="1">
    <citation type="journal article" date="2019" name="Int. J. Syst. Evol. Microbiol.">
        <title>The Global Catalogue of Microorganisms (GCM) 10K type strain sequencing project: providing services to taxonomists for standard genome sequencing and annotation.</title>
        <authorList>
            <consortium name="The Broad Institute Genomics Platform"/>
            <consortium name="The Broad Institute Genome Sequencing Center for Infectious Disease"/>
            <person name="Wu L."/>
            <person name="Ma J."/>
        </authorList>
    </citation>
    <scope>NUCLEOTIDE SEQUENCE [LARGE SCALE GENOMIC DNA]</scope>
    <source>
        <strain evidence="4">CGMCC 4.7645</strain>
    </source>
</reference>
<sequence>MTEQYVVDLQEVDETQVAVVGGKAAHLGGLSRIEDVGVPAGFCVTTAAFRRILAEAPSVGDRLDQLSRLNPDDREAIRTLSATIRRTIEGTAIPGDLAAAVTGALARSGEQAAYAVRSSATAEDLPTASFAGQQDTYLNVVGPTAILQHVSRCWASLFTERAVTYRLREGIDHRTVHMAVVVQQMVFPDAAGILFTADPVTGNRKVATVDASFGLGEALVSGLVNPDVFKVRDGEVIAKTIAAKRRAVHALPAGGTREVAIDSRRQERPALTDAQVVRLVQLGRRIEAHFGRPQDIEWCLVDDDFQIVQSRPITTLFPIPETDDQENHVYLSVGHQQMMTDAMKPLGLSVWQLTAMAPMTTAGGRLFVDVTRRLTTSASRAALLDLVGRGDPLFRDALETVLDRDDFVPTLPDAGPSAPPVSGASAPIETDPAIVTKLIERSQDSLAALERDIRAKTGPALFDFLLEAFQEHKRVLSDPLSIQVIMAGMEATWWLNDHLGEWLGEKNAADILTLSAPGNVTSEMGLALLDVADVIRPCPEVVAFLRGVEDDGFLDELPKVAGGTEARHAIEAYLDRYGMRCVGEIDITRPRWRERPTALVPVILDNVRNFEHGAAKRRFEQGQQEAHKRAQELLEQLRALPDGEHKADETKRMIDRVRTFIGYREYPKYDIISRYFVYKRALLDEAERLVRTNVLPDKEDIFYLTFEELHDVVRSNQVDDKLIRQRKDAFRSYQALTPPRVLTSDGEAVAGSYRRDGLPTGALIGLPVSAGTIEGRARVILDMAQADLEPGDILVTAHTDPSWTPLFVAIAGLVTEVGGLMTHGAVIAREYGLPAVVGVADATLLIPDGQRIRVHGSDGYVEILP</sequence>
<dbReference type="InterPro" id="IPR051549">
    <property type="entry name" value="PEP_Utilizing_Enz"/>
</dbReference>
<evidence type="ECO:0000259" key="1">
    <source>
        <dbReference type="Pfam" id="PF00391"/>
    </source>
</evidence>
<dbReference type="Proteomes" id="UP001597417">
    <property type="component" value="Unassembled WGS sequence"/>
</dbReference>
<dbReference type="NCBIfam" id="NF004877">
    <property type="entry name" value="PRK06241.1-2"/>
    <property type="match status" value="1"/>
</dbReference>
<gene>
    <name evidence="3" type="primary">rph</name>
    <name evidence="3" type="ORF">ACFSXZ_02380</name>
</gene>
<dbReference type="NCBIfam" id="NF041857">
    <property type="entry name" value="RIF_Ptrans_rph"/>
    <property type="match status" value="1"/>
</dbReference>
<dbReference type="InterPro" id="IPR013815">
    <property type="entry name" value="ATP_grasp_subdomain_1"/>
</dbReference>
<dbReference type="SUPFAM" id="SSF52009">
    <property type="entry name" value="Phosphohistidine domain"/>
    <property type="match status" value="1"/>
</dbReference>
<dbReference type="RefSeq" id="WP_378260723.1">
    <property type="nucleotide sequence ID" value="NZ_JBHUKR010000004.1"/>
</dbReference>
<dbReference type="GO" id="GO:0016740">
    <property type="term" value="F:transferase activity"/>
    <property type="evidence" value="ECO:0007669"/>
    <property type="project" value="UniProtKB-KW"/>
</dbReference>
<dbReference type="EC" id="2.7.9.6" evidence="3"/>
<evidence type="ECO:0000313" key="3">
    <source>
        <dbReference type="EMBL" id="MFD2415167.1"/>
    </source>
</evidence>
<feature type="domain" description="Pyruvate phosphate dikinase AMP/ATP-binding" evidence="2">
    <location>
        <begin position="18"/>
        <end position="316"/>
    </location>
</feature>
<dbReference type="PANTHER" id="PTHR43615:SF1">
    <property type="entry name" value="PPDK_N DOMAIN-CONTAINING PROTEIN"/>
    <property type="match status" value="1"/>
</dbReference>
<dbReference type="Pfam" id="PF00391">
    <property type="entry name" value="PEP-utilizers"/>
    <property type="match status" value="1"/>
</dbReference>
<dbReference type="Gene3D" id="3.30.1490.20">
    <property type="entry name" value="ATP-grasp fold, A domain"/>
    <property type="match status" value="1"/>
</dbReference>
<keyword evidence="4" id="KW-1185">Reference proteome</keyword>
<proteinExistence type="predicted"/>
<dbReference type="EMBL" id="JBHUKR010000004">
    <property type="protein sequence ID" value="MFD2415167.1"/>
    <property type="molecule type" value="Genomic_DNA"/>
</dbReference>
<organism evidence="3 4">
    <name type="scientific">Amycolatopsis pigmentata</name>
    <dbReference type="NCBI Taxonomy" id="450801"/>
    <lineage>
        <taxon>Bacteria</taxon>
        <taxon>Bacillati</taxon>
        <taxon>Actinomycetota</taxon>
        <taxon>Actinomycetes</taxon>
        <taxon>Pseudonocardiales</taxon>
        <taxon>Pseudonocardiaceae</taxon>
        <taxon>Amycolatopsis</taxon>
    </lineage>
</organism>
<protein>
    <submittedName>
        <fullName evidence="3">Rifamycin-inactivating phosphotransferase</fullName>
        <ecNumber evidence="3">2.7.9.6</ecNumber>
    </submittedName>
</protein>
<keyword evidence="3" id="KW-0808">Transferase</keyword>
<comment type="caution">
    <text evidence="3">The sequence shown here is derived from an EMBL/GenBank/DDBJ whole genome shotgun (WGS) entry which is preliminary data.</text>
</comment>
<dbReference type="Gene3D" id="3.50.30.10">
    <property type="entry name" value="Phosphohistidine domain"/>
    <property type="match status" value="1"/>
</dbReference>